<dbReference type="GO" id="GO:0003677">
    <property type="term" value="F:DNA binding"/>
    <property type="evidence" value="ECO:0007669"/>
    <property type="project" value="InterPro"/>
</dbReference>
<dbReference type="GO" id="GO:0016987">
    <property type="term" value="F:sigma factor activity"/>
    <property type="evidence" value="ECO:0007669"/>
    <property type="project" value="UniProtKB-KW"/>
</dbReference>
<dbReference type="KEGG" id="llu:AKJ09_01876"/>
<evidence type="ECO:0000256" key="5">
    <source>
        <dbReference type="SAM" id="MobiDB-lite"/>
    </source>
</evidence>
<keyword evidence="2" id="KW-0805">Transcription regulation</keyword>
<protein>
    <submittedName>
        <fullName evidence="8">RNA polymerase sigma factor RpoE</fullName>
    </submittedName>
</protein>
<organism evidence="8 9">
    <name type="scientific">Labilithrix luteola</name>
    <dbReference type="NCBI Taxonomy" id="1391654"/>
    <lineage>
        <taxon>Bacteria</taxon>
        <taxon>Pseudomonadati</taxon>
        <taxon>Myxococcota</taxon>
        <taxon>Polyangia</taxon>
        <taxon>Polyangiales</taxon>
        <taxon>Labilitrichaceae</taxon>
        <taxon>Labilithrix</taxon>
    </lineage>
</organism>
<comment type="similarity">
    <text evidence="1">Belongs to the sigma-70 factor family. ECF subfamily.</text>
</comment>
<dbReference type="InterPro" id="IPR014284">
    <property type="entry name" value="RNA_pol_sigma-70_dom"/>
</dbReference>
<dbReference type="Gene3D" id="1.10.1740.10">
    <property type="match status" value="1"/>
</dbReference>
<evidence type="ECO:0000256" key="4">
    <source>
        <dbReference type="ARBA" id="ARBA00023163"/>
    </source>
</evidence>
<dbReference type="RefSeq" id="WP_169927387.1">
    <property type="nucleotide sequence ID" value="NZ_CP012333.1"/>
</dbReference>
<dbReference type="InterPro" id="IPR007627">
    <property type="entry name" value="RNA_pol_sigma70_r2"/>
</dbReference>
<dbReference type="EMBL" id="CP012333">
    <property type="protein sequence ID" value="AKU95212.1"/>
    <property type="molecule type" value="Genomic_DNA"/>
</dbReference>
<evidence type="ECO:0000313" key="9">
    <source>
        <dbReference type="Proteomes" id="UP000064967"/>
    </source>
</evidence>
<dbReference type="NCBIfam" id="TIGR02937">
    <property type="entry name" value="sigma70-ECF"/>
    <property type="match status" value="1"/>
</dbReference>
<dbReference type="STRING" id="1391654.AKJ09_01876"/>
<dbReference type="InterPro" id="IPR013324">
    <property type="entry name" value="RNA_pol_sigma_r3/r4-like"/>
</dbReference>
<evidence type="ECO:0000313" key="8">
    <source>
        <dbReference type="EMBL" id="AKU95212.1"/>
    </source>
</evidence>
<evidence type="ECO:0000259" key="7">
    <source>
        <dbReference type="Pfam" id="PF08281"/>
    </source>
</evidence>
<evidence type="ECO:0000256" key="3">
    <source>
        <dbReference type="ARBA" id="ARBA00023082"/>
    </source>
</evidence>
<dbReference type="InterPro" id="IPR036388">
    <property type="entry name" value="WH-like_DNA-bd_sf"/>
</dbReference>
<dbReference type="AlphaFoldDB" id="A0A0K1PNY2"/>
<dbReference type="SUPFAM" id="SSF88946">
    <property type="entry name" value="Sigma2 domain of RNA polymerase sigma factors"/>
    <property type="match status" value="1"/>
</dbReference>
<sequence>MSPLELASAGDRARAKAAVVAYYDFVWRVLRRHGLSSDEADDTTQEVFAVLATKISFVGPGAEKAYLFQTAGRLAANVRRRRARLPAQAGDEELDAHPDPRPTPESLADANEQWSLLDALLARLPDEQRSVFILCELETMTASEVAVMLDVPPGTVASRLRRARTLLLAWMEEVAADTRKDER</sequence>
<keyword evidence="9" id="KW-1185">Reference proteome</keyword>
<feature type="domain" description="RNA polymerase sigma factor 70 region 4 type 2" evidence="7">
    <location>
        <begin position="117"/>
        <end position="166"/>
    </location>
</feature>
<gene>
    <name evidence="8" type="ORF">AKJ09_01876</name>
</gene>
<keyword evidence="3" id="KW-0731">Sigma factor</keyword>
<dbReference type="GO" id="GO:0006352">
    <property type="term" value="P:DNA-templated transcription initiation"/>
    <property type="evidence" value="ECO:0007669"/>
    <property type="project" value="InterPro"/>
</dbReference>
<evidence type="ECO:0000259" key="6">
    <source>
        <dbReference type="Pfam" id="PF04542"/>
    </source>
</evidence>
<dbReference type="InterPro" id="IPR039425">
    <property type="entry name" value="RNA_pol_sigma-70-like"/>
</dbReference>
<accession>A0A0K1PNY2</accession>
<name>A0A0K1PNY2_9BACT</name>
<dbReference type="InterPro" id="IPR013325">
    <property type="entry name" value="RNA_pol_sigma_r2"/>
</dbReference>
<dbReference type="PANTHER" id="PTHR43133:SF51">
    <property type="entry name" value="RNA POLYMERASE SIGMA FACTOR"/>
    <property type="match status" value="1"/>
</dbReference>
<keyword evidence="4" id="KW-0804">Transcription</keyword>
<dbReference type="Gene3D" id="1.10.10.10">
    <property type="entry name" value="Winged helix-like DNA-binding domain superfamily/Winged helix DNA-binding domain"/>
    <property type="match status" value="1"/>
</dbReference>
<dbReference type="Pfam" id="PF04542">
    <property type="entry name" value="Sigma70_r2"/>
    <property type="match status" value="1"/>
</dbReference>
<dbReference type="Proteomes" id="UP000064967">
    <property type="component" value="Chromosome"/>
</dbReference>
<proteinExistence type="inferred from homology"/>
<dbReference type="SUPFAM" id="SSF88659">
    <property type="entry name" value="Sigma3 and sigma4 domains of RNA polymerase sigma factors"/>
    <property type="match status" value="1"/>
</dbReference>
<feature type="region of interest" description="Disordered" evidence="5">
    <location>
        <begin position="86"/>
        <end position="108"/>
    </location>
</feature>
<feature type="domain" description="RNA polymerase sigma-70 region 2" evidence="6">
    <location>
        <begin position="20"/>
        <end position="84"/>
    </location>
</feature>
<reference evidence="8 9" key="1">
    <citation type="submission" date="2015-08" db="EMBL/GenBank/DDBJ databases">
        <authorList>
            <person name="Babu N.S."/>
            <person name="Beckwith C.J."/>
            <person name="Beseler K.G."/>
            <person name="Brison A."/>
            <person name="Carone J.V."/>
            <person name="Caskin T.P."/>
            <person name="Diamond M."/>
            <person name="Durham M.E."/>
            <person name="Foxe J.M."/>
            <person name="Go M."/>
            <person name="Henderson B.A."/>
            <person name="Jones I.B."/>
            <person name="McGettigan J.A."/>
            <person name="Micheletti S.J."/>
            <person name="Nasrallah M.E."/>
            <person name="Ortiz D."/>
            <person name="Piller C.R."/>
            <person name="Privatt S.R."/>
            <person name="Schneider S.L."/>
            <person name="Sharp S."/>
            <person name="Smith T.C."/>
            <person name="Stanton J.D."/>
            <person name="Ullery H.E."/>
            <person name="Wilson R.J."/>
            <person name="Serrano M.G."/>
            <person name="Buck G."/>
            <person name="Lee V."/>
            <person name="Wang Y."/>
            <person name="Carvalho R."/>
            <person name="Voegtly L."/>
            <person name="Shi R."/>
            <person name="Duckworth R."/>
            <person name="Johnson A."/>
            <person name="Loviza R."/>
            <person name="Walstead R."/>
            <person name="Shah Z."/>
            <person name="Kiflezghi M."/>
            <person name="Wade K."/>
            <person name="Ball S.L."/>
            <person name="Bradley K.W."/>
            <person name="Asai D.J."/>
            <person name="Bowman C.A."/>
            <person name="Russell D.A."/>
            <person name="Pope W.H."/>
            <person name="Jacobs-Sera D."/>
            <person name="Hendrix R.W."/>
            <person name="Hatfull G.F."/>
        </authorList>
    </citation>
    <scope>NUCLEOTIDE SEQUENCE [LARGE SCALE GENOMIC DNA]</scope>
    <source>
        <strain evidence="8 9">DSM 27648</strain>
    </source>
</reference>
<evidence type="ECO:0000256" key="2">
    <source>
        <dbReference type="ARBA" id="ARBA00023015"/>
    </source>
</evidence>
<dbReference type="PANTHER" id="PTHR43133">
    <property type="entry name" value="RNA POLYMERASE ECF-TYPE SIGMA FACTO"/>
    <property type="match status" value="1"/>
</dbReference>
<evidence type="ECO:0000256" key="1">
    <source>
        <dbReference type="ARBA" id="ARBA00010641"/>
    </source>
</evidence>
<dbReference type="InterPro" id="IPR013249">
    <property type="entry name" value="RNA_pol_sigma70_r4_t2"/>
</dbReference>
<dbReference type="Pfam" id="PF08281">
    <property type="entry name" value="Sigma70_r4_2"/>
    <property type="match status" value="1"/>
</dbReference>